<sequence length="163" mass="18763">MNINDIIGKAWLLSLDNSEGYVLSFKLVEQNSSSPVSPETEQEKKNMSIGKNLLSNAISENSEKILNQPDNLVSTKKSTFISSPEVRDLRAEFKESFFGNDKNLQSFVEEINRNKQATDILQIKYIKYEELGTTVQEKIRILIDRFAKLDALKLLKEIYENWK</sequence>
<evidence type="ECO:0000313" key="2">
    <source>
        <dbReference type="Proteomes" id="UP000606396"/>
    </source>
</evidence>
<dbReference type="EMBL" id="JACJTC010000008">
    <property type="protein sequence ID" value="MBD2611962.1"/>
    <property type="molecule type" value="Genomic_DNA"/>
</dbReference>
<protein>
    <submittedName>
        <fullName evidence="1">Uncharacterized protein</fullName>
    </submittedName>
</protein>
<dbReference type="RefSeq" id="WP_190949599.1">
    <property type="nucleotide sequence ID" value="NZ_JACJTC010000008.1"/>
</dbReference>
<dbReference type="Proteomes" id="UP000606396">
    <property type="component" value="Unassembled WGS sequence"/>
</dbReference>
<keyword evidence="2" id="KW-1185">Reference proteome</keyword>
<reference evidence="1 2" key="1">
    <citation type="journal article" date="2020" name="ISME J.">
        <title>Comparative genomics reveals insights into cyanobacterial evolution and habitat adaptation.</title>
        <authorList>
            <person name="Chen M.Y."/>
            <person name="Teng W.K."/>
            <person name="Zhao L."/>
            <person name="Hu C.X."/>
            <person name="Zhou Y.K."/>
            <person name="Han B.P."/>
            <person name="Song L.R."/>
            <person name="Shu W.S."/>
        </authorList>
    </citation>
    <scope>NUCLEOTIDE SEQUENCE [LARGE SCALE GENOMIC DNA]</scope>
    <source>
        <strain evidence="1 2">FACHB-252</strain>
    </source>
</reference>
<name>A0ABR8H987_NOSPU</name>
<comment type="caution">
    <text evidence="1">The sequence shown here is derived from an EMBL/GenBank/DDBJ whole genome shotgun (WGS) entry which is preliminary data.</text>
</comment>
<organism evidence="1 2">
    <name type="scientific">Nostoc punctiforme FACHB-252</name>
    <dbReference type="NCBI Taxonomy" id="1357509"/>
    <lineage>
        <taxon>Bacteria</taxon>
        <taxon>Bacillati</taxon>
        <taxon>Cyanobacteriota</taxon>
        <taxon>Cyanophyceae</taxon>
        <taxon>Nostocales</taxon>
        <taxon>Nostocaceae</taxon>
        <taxon>Nostoc</taxon>
    </lineage>
</organism>
<evidence type="ECO:0000313" key="1">
    <source>
        <dbReference type="EMBL" id="MBD2611962.1"/>
    </source>
</evidence>
<accession>A0ABR8H987</accession>
<proteinExistence type="predicted"/>
<gene>
    <name evidence="1" type="ORF">H6G94_11855</name>
</gene>